<evidence type="ECO:0000256" key="10">
    <source>
        <dbReference type="ARBA" id="ARBA00022778"/>
    </source>
</evidence>
<proteinExistence type="evidence at transcript level"/>
<keyword evidence="10" id="KW-0152">Cholesterol biosynthesis</keyword>
<dbReference type="Gene3D" id="3.40.50.300">
    <property type="entry name" value="P-loop containing nucleotide triphosphate hydrolases"/>
    <property type="match status" value="1"/>
</dbReference>
<dbReference type="GO" id="GO:0005829">
    <property type="term" value="C:cytosol"/>
    <property type="evidence" value="ECO:0007669"/>
    <property type="project" value="UniProtKB-SubCell"/>
</dbReference>
<dbReference type="GO" id="GO:0004631">
    <property type="term" value="F:phosphomevalonate kinase activity"/>
    <property type="evidence" value="ECO:0007669"/>
    <property type="project" value="UniProtKB-EC"/>
</dbReference>
<protein>
    <recommendedName>
        <fullName evidence="17">Phosphomevalonate kinase</fullName>
        <ecNumber evidence="3">2.7.4.2</ecNumber>
    </recommendedName>
</protein>
<evidence type="ECO:0000256" key="6">
    <source>
        <dbReference type="ARBA" id="ARBA00022548"/>
    </source>
</evidence>
<keyword evidence="12" id="KW-0752">Steroid biosynthesis</keyword>
<feature type="binding site" evidence="18">
    <location>
        <begin position="11"/>
        <end position="17"/>
    </location>
    <ligand>
        <name>ATP</name>
        <dbReference type="ChEBI" id="CHEBI:30616"/>
    </ligand>
</feature>
<evidence type="ECO:0000256" key="12">
    <source>
        <dbReference type="ARBA" id="ARBA00022955"/>
    </source>
</evidence>
<evidence type="ECO:0000256" key="1">
    <source>
        <dbReference type="ARBA" id="ARBA00004514"/>
    </source>
</evidence>
<gene>
    <name evidence="19" type="primary">PMVK</name>
</gene>
<dbReference type="UniPathway" id="UPA00057">
    <property type="reaction ID" value="UER00099"/>
</dbReference>
<name>C1BNZ5_CALRO</name>
<evidence type="ECO:0000256" key="2">
    <source>
        <dbReference type="ARBA" id="ARBA00005017"/>
    </source>
</evidence>
<evidence type="ECO:0000256" key="11">
    <source>
        <dbReference type="ARBA" id="ARBA00022840"/>
    </source>
</evidence>
<evidence type="ECO:0000256" key="4">
    <source>
        <dbReference type="ARBA" id="ARBA00022490"/>
    </source>
</evidence>
<evidence type="ECO:0000256" key="9">
    <source>
        <dbReference type="ARBA" id="ARBA00022777"/>
    </source>
</evidence>
<dbReference type="EMBL" id="BT076324">
    <property type="protein sequence ID" value="ACO10748.1"/>
    <property type="molecule type" value="mRNA"/>
</dbReference>
<dbReference type="EC" id="2.7.4.2" evidence="3"/>
<accession>C1BNZ5</accession>
<dbReference type="GO" id="GO:0019287">
    <property type="term" value="P:isopentenyl diphosphate biosynthetic process, mevalonate pathway"/>
    <property type="evidence" value="ECO:0007669"/>
    <property type="project" value="UniProtKB-UniPathway"/>
</dbReference>
<evidence type="ECO:0000256" key="17">
    <source>
        <dbReference type="ARBA" id="ARBA00034549"/>
    </source>
</evidence>
<evidence type="ECO:0000313" key="19">
    <source>
        <dbReference type="EMBL" id="ACO10748.1"/>
    </source>
</evidence>
<keyword evidence="15" id="KW-1207">Sterol metabolism</keyword>
<keyword evidence="5" id="KW-0444">Lipid biosynthesis</keyword>
<sequence length="181" mass="21081">MPKIIYLFMGKRKSGKDYVTDLLEKELKSKGENPIIVRLSSPIKRLYAEKHGLDYEKLLSASDYKEKYRSDMIQWSEEIRNKDHGVFCRAALPEDKNDKKSIWIVSDCRRKTDVAFFECKYPKTLRVRVFASEETRIKRGFVFQKGIDDAESECGLDDLSPVDFQVLNDTVPDLEPLMECI</sequence>
<dbReference type="PANTHER" id="PTHR13101">
    <property type="entry name" value="PHOSPHOMEVALONATE KINASE"/>
    <property type="match status" value="1"/>
</dbReference>
<keyword evidence="16" id="KW-0753">Steroid metabolism</keyword>
<dbReference type="PANTHER" id="PTHR13101:SF1">
    <property type="entry name" value="PHOSPHOMEVALONATE KINASE"/>
    <property type="match status" value="1"/>
</dbReference>
<keyword evidence="8 18" id="KW-0547">Nucleotide-binding</keyword>
<keyword evidence="7" id="KW-0808">Transferase</keyword>
<keyword evidence="4" id="KW-0963">Cytoplasm</keyword>
<dbReference type="InterPro" id="IPR027417">
    <property type="entry name" value="P-loop_NTPase"/>
</dbReference>
<keyword evidence="13" id="KW-0756">Sterol biosynthesis</keyword>
<evidence type="ECO:0000256" key="5">
    <source>
        <dbReference type="ARBA" id="ARBA00022516"/>
    </source>
</evidence>
<comment type="subcellular location">
    <subcellularLocation>
        <location evidence="1">Cytoplasm</location>
        <location evidence="1">Cytosol</location>
    </subcellularLocation>
</comment>
<feature type="binding site" evidence="18">
    <location>
        <position position="139"/>
    </location>
    <ligand>
        <name>ATP</name>
        <dbReference type="ChEBI" id="CHEBI:30616"/>
    </ligand>
</feature>
<feature type="binding site" evidence="18">
    <location>
        <position position="168"/>
    </location>
    <ligand>
        <name>substrate</name>
    </ligand>
</feature>
<evidence type="ECO:0000256" key="14">
    <source>
        <dbReference type="ARBA" id="ARBA00023098"/>
    </source>
</evidence>
<keyword evidence="14" id="KW-0443">Lipid metabolism</keyword>
<evidence type="ECO:0000256" key="16">
    <source>
        <dbReference type="ARBA" id="ARBA00023221"/>
    </source>
</evidence>
<keyword evidence="9 19" id="KW-0418">Kinase</keyword>
<dbReference type="AlphaFoldDB" id="C1BNZ5"/>
<evidence type="ECO:0000256" key="7">
    <source>
        <dbReference type="ARBA" id="ARBA00022679"/>
    </source>
</evidence>
<evidence type="ECO:0000256" key="13">
    <source>
        <dbReference type="ARBA" id="ARBA00023011"/>
    </source>
</evidence>
<reference evidence="19" key="1">
    <citation type="submission" date="2009-03" db="EMBL/GenBank/DDBJ databases">
        <title>Caligus rogercresseyi ESTs and full-length cDNAs.</title>
        <authorList>
            <person name="Yasuike M."/>
            <person name="von Schalburg K."/>
            <person name="Cooper G."/>
            <person name="Leong J."/>
            <person name="Jones S.R.M."/>
            <person name="Koop B.F."/>
        </authorList>
    </citation>
    <scope>NUCLEOTIDE SEQUENCE</scope>
    <source>
        <tissue evidence="19">Whole tissue</tissue>
    </source>
</reference>
<dbReference type="GO" id="GO:0005524">
    <property type="term" value="F:ATP binding"/>
    <property type="evidence" value="ECO:0007669"/>
    <property type="project" value="UniProtKB-KW"/>
</dbReference>
<organism evidence="19">
    <name type="scientific">Caligus rogercresseyi</name>
    <name type="common">Sea louse</name>
    <dbReference type="NCBI Taxonomy" id="217165"/>
    <lineage>
        <taxon>Eukaryota</taxon>
        <taxon>Metazoa</taxon>
        <taxon>Ecdysozoa</taxon>
        <taxon>Arthropoda</taxon>
        <taxon>Crustacea</taxon>
        <taxon>Multicrustacea</taxon>
        <taxon>Hexanauplia</taxon>
        <taxon>Copepoda</taxon>
        <taxon>Siphonostomatoida</taxon>
        <taxon>Caligidae</taxon>
        <taxon>Caligus</taxon>
    </lineage>
</organism>
<evidence type="ECO:0000256" key="3">
    <source>
        <dbReference type="ARBA" id="ARBA00012958"/>
    </source>
</evidence>
<dbReference type="InterPro" id="IPR005919">
    <property type="entry name" value="Pmev_kin_anim"/>
</dbReference>
<evidence type="ECO:0000256" key="8">
    <source>
        <dbReference type="ARBA" id="ARBA00022741"/>
    </source>
</evidence>
<keyword evidence="6" id="KW-0153">Cholesterol metabolism</keyword>
<comment type="pathway">
    <text evidence="2">Isoprenoid biosynthesis; isopentenyl diphosphate biosynthesis via mevalonate pathway; isopentenyl diphosphate from (R)-mevalonate: step 2/3.</text>
</comment>
<dbReference type="Pfam" id="PF04275">
    <property type="entry name" value="P-mevalo_kinase"/>
    <property type="match status" value="1"/>
</dbReference>
<dbReference type="PIRSF" id="PIRSF036639">
    <property type="entry name" value="PMK_anim"/>
    <property type="match status" value="1"/>
</dbReference>
<dbReference type="GO" id="GO:0006695">
    <property type="term" value="P:cholesterol biosynthetic process"/>
    <property type="evidence" value="ECO:0007669"/>
    <property type="project" value="UniProtKB-KW"/>
</dbReference>
<evidence type="ECO:0000256" key="15">
    <source>
        <dbReference type="ARBA" id="ARBA00023166"/>
    </source>
</evidence>
<evidence type="ECO:0000256" key="18">
    <source>
        <dbReference type="PIRSR" id="PIRSR036639-1"/>
    </source>
</evidence>
<keyword evidence="11 18" id="KW-0067">ATP-binding</keyword>